<dbReference type="InterPro" id="IPR012580">
    <property type="entry name" value="NUC153"/>
</dbReference>
<dbReference type="EMBL" id="LT598482">
    <property type="protein sequence ID" value="SCU85796.1"/>
    <property type="molecule type" value="Genomic_DNA"/>
</dbReference>
<feature type="domain" description="NUC153" evidence="6">
    <location>
        <begin position="570"/>
        <end position="598"/>
    </location>
</feature>
<dbReference type="OrthoDB" id="431825at2759"/>
<dbReference type="GO" id="GO:0006364">
    <property type="term" value="P:rRNA processing"/>
    <property type="evidence" value="ECO:0007669"/>
    <property type="project" value="InterPro"/>
</dbReference>
<evidence type="ECO:0000259" key="7">
    <source>
        <dbReference type="Pfam" id="PF25121"/>
    </source>
</evidence>
<feature type="region of interest" description="Disordered" evidence="5">
    <location>
        <begin position="436"/>
        <end position="651"/>
    </location>
</feature>
<evidence type="ECO:0000259" key="6">
    <source>
        <dbReference type="Pfam" id="PF08159"/>
    </source>
</evidence>
<feature type="compositionally biased region" description="Basic and acidic residues" evidence="5">
    <location>
        <begin position="112"/>
        <end position="121"/>
    </location>
</feature>
<evidence type="ECO:0000313" key="9">
    <source>
        <dbReference type="Proteomes" id="UP000191144"/>
    </source>
</evidence>
<dbReference type="InterPro" id="IPR039754">
    <property type="entry name" value="Esf1"/>
</dbReference>
<feature type="compositionally biased region" description="Basic and acidic residues" evidence="5">
    <location>
        <begin position="49"/>
        <end position="87"/>
    </location>
</feature>
<feature type="compositionally biased region" description="Basic and acidic residues" evidence="5">
    <location>
        <begin position="474"/>
        <end position="495"/>
    </location>
</feature>
<proteinExistence type="inferred from homology"/>
<feature type="compositionally biased region" description="Basic residues" evidence="5">
    <location>
        <begin position="636"/>
        <end position="651"/>
    </location>
</feature>
<dbReference type="InterPro" id="IPR056750">
    <property type="entry name" value="RRM_ESF1"/>
</dbReference>
<feature type="compositionally biased region" description="Basic residues" evidence="5">
    <location>
        <begin position="606"/>
        <end position="616"/>
    </location>
</feature>
<feature type="region of interest" description="Disordered" evidence="5">
    <location>
        <begin position="1"/>
        <end position="30"/>
    </location>
</feature>
<sequence length="651" mass="74969">MAKNSGSNAERSEDTRFSSVHSDPKFRETKAKKFKIKLDDRFSEQDLEFKRKAKVDKYGRRLKGQNDKEKQDFEKYYEKDTPKKPEQSSDEEEESSDDKEDQDEVAVSAKKISLDRARGEVPSDYVSSSDEDSSSSESEPDSGDSDLESDESEIELEDKKPDSGESSKTLAVVNLDWDHVKSEDLMITFASFVPKGGKIKKIAIYPSEFGKERLNREQVEGPPREIFASKKKSKKSSQDDDSDSDLDVKDLYEEGDAEDYDAKSLRRYQLERLRYYYAVVYCSSIETAESIYKNCDGTEFESTANMFDLRYVPDGMDFDDEARDECTELPKNYRPAQFSTDALQHSKVKLTWDETPADRVSMAKRAFSQKEIDEMDFKAYLASDSEESDQEENHNLKDKLKALANQSAQVGDRSLFDEKPNEGESDVDMQITFAPGLAERNEETRGSGDEKTEETTVEKIRRKEKERRKMRKERIKELKKQTEEEKKQKLKESRGKKTFQTDNAGDAKSAAELELLMMEDESADGERGINKKAHFNMNEIMRSEKEKSKKSKFQDKRKITDDEFKPDLNDPRFSEVFEDHDFAIDPSQPEFKQTPAMKQILQERNKRSHKNKNKKRSAAETDSSGKDADVKGLVSKIKRSAQKNKKFKKNT</sequence>
<dbReference type="GO" id="GO:0003723">
    <property type="term" value="F:RNA binding"/>
    <property type="evidence" value="ECO:0007669"/>
    <property type="project" value="TreeGrafter"/>
</dbReference>
<gene>
    <name evidence="8" type="ORF">LAME_0D02850G</name>
</gene>
<dbReference type="PANTHER" id="PTHR12202:SF0">
    <property type="entry name" value="ESF1 HOMOLOG"/>
    <property type="match status" value="1"/>
</dbReference>
<protein>
    <submittedName>
        <fullName evidence="8">LAME_0D02850g1_1</fullName>
    </submittedName>
</protein>
<feature type="compositionally biased region" description="Acidic residues" evidence="5">
    <location>
        <begin position="129"/>
        <end position="156"/>
    </location>
</feature>
<comment type="subcellular location">
    <subcellularLocation>
        <location evidence="1">Nucleus</location>
        <location evidence="1">Nucleolus</location>
    </subcellularLocation>
</comment>
<dbReference type="Proteomes" id="UP000191144">
    <property type="component" value="Chromosome D"/>
</dbReference>
<organism evidence="8 9">
    <name type="scientific">Lachancea meyersii CBS 8951</name>
    <dbReference type="NCBI Taxonomy" id="1266667"/>
    <lineage>
        <taxon>Eukaryota</taxon>
        <taxon>Fungi</taxon>
        <taxon>Dikarya</taxon>
        <taxon>Ascomycota</taxon>
        <taxon>Saccharomycotina</taxon>
        <taxon>Saccharomycetes</taxon>
        <taxon>Saccharomycetales</taxon>
        <taxon>Saccharomycetaceae</taxon>
        <taxon>Lachancea</taxon>
    </lineage>
</organism>
<feature type="compositionally biased region" description="Basic and acidic residues" evidence="5">
    <location>
        <begin position="10"/>
        <end position="30"/>
    </location>
</feature>
<name>A0A1G4J7F0_9SACH</name>
<accession>A0A1G4J7F0</accession>
<reference evidence="9" key="1">
    <citation type="submission" date="2016-03" db="EMBL/GenBank/DDBJ databases">
        <authorList>
            <person name="Devillers Hugo."/>
        </authorList>
    </citation>
    <scope>NUCLEOTIDE SEQUENCE [LARGE SCALE GENOMIC DNA]</scope>
</reference>
<dbReference type="PANTHER" id="PTHR12202">
    <property type="entry name" value="ESF1 HOMOLOG"/>
    <property type="match status" value="1"/>
</dbReference>
<feature type="compositionally biased region" description="Basic and acidic residues" evidence="5">
    <location>
        <begin position="617"/>
        <end position="630"/>
    </location>
</feature>
<dbReference type="GO" id="GO:0005730">
    <property type="term" value="C:nucleolus"/>
    <property type="evidence" value="ECO:0007669"/>
    <property type="project" value="UniProtKB-SubCell"/>
</dbReference>
<evidence type="ECO:0000256" key="1">
    <source>
        <dbReference type="ARBA" id="ARBA00004604"/>
    </source>
</evidence>
<dbReference type="AlphaFoldDB" id="A0A1G4J7F0"/>
<dbReference type="Pfam" id="PF08159">
    <property type="entry name" value="NUC153"/>
    <property type="match status" value="1"/>
</dbReference>
<feature type="compositionally biased region" description="Basic and acidic residues" evidence="5">
    <location>
        <begin position="439"/>
        <end position="463"/>
    </location>
</feature>
<feature type="region of interest" description="Disordered" evidence="5">
    <location>
        <begin position="214"/>
        <end position="248"/>
    </location>
</feature>
<dbReference type="Pfam" id="PF25121">
    <property type="entry name" value="RRM_ESF1"/>
    <property type="match status" value="1"/>
</dbReference>
<comment type="similarity">
    <text evidence="2">Belongs to the ESF1 family.</text>
</comment>
<keyword evidence="9" id="KW-1185">Reference proteome</keyword>
<feature type="compositionally biased region" description="Basic and acidic residues" evidence="5">
    <location>
        <begin position="541"/>
        <end position="583"/>
    </location>
</feature>
<evidence type="ECO:0000256" key="5">
    <source>
        <dbReference type="SAM" id="MobiDB-lite"/>
    </source>
</evidence>
<evidence type="ECO:0000256" key="4">
    <source>
        <dbReference type="ARBA" id="ARBA00023242"/>
    </source>
</evidence>
<feature type="domain" description="ESF1 RRM" evidence="7">
    <location>
        <begin position="169"/>
        <end position="327"/>
    </location>
</feature>
<evidence type="ECO:0000256" key="3">
    <source>
        <dbReference type="ARBA" id="ARBA00023054"/>
    </source>
</evidence>
<feature type="compositionally biased region" description="Acidic residues" evidence="5">
    <location>
        <begin position="88"/>
        <end position="104"/>
    </location>
</feature>
<evidence type="ECO:0000313" key="8">
    <source>
        <dbReference type="EMBL" id="SCU85796.1"/>
    </source>
</evidence>
<keyword evidence="3" id="KW-0175">Coiled coil</keyword>
<feature type="region of interest" description="Disordered" evidence="5">
    <location>
        <begin position="49"/>
        <end position="169"/>
    </location>
</feature>
<keyword evidence="4" id="KW-0539">Nucleus</keyword>
<feature type="compositionally biased region" description="Basic and acidic residues" evidence="5">
    <location>
        <begin position="214"/>
        <end position="223"/>
    </location>
</feature>
<feature type="compositionally biased region" description="Basic residues" evidence="5">
    <location>
        <begin position="464"/>
        <end position="473"/>
    </location>
</feature>
<evidence type="ECO:0000256" key="2">
    <source>
        <dbReference type="ARBA" id="ARBA00009087"/>
    </source>
</evidence>